<organism evidence="5 6">
    <name type="scientific">Dictyobacter kobayashii</name>
    <dbReference type="NCBI Taxonomy" id="2014872"/>
    <lineage>
        <taxon>Bacteria</taxon>
        <taxon>Bacillati</taxon>
        <taxon>Chloroflexota</taxon>
        <taxon>Ktedonobacteria</taxon>
        <taxon>Ktedonobacterales</taxon>
        <taxon>Dictyobacteraceae</taxon>
        <taxon>Dictyobacter</taxon>
    </lineage>
</organism>
<dbReference type="GO" id="GO:0004451">
    <property type="term" value="F:isocitrate lyase activity"/>
    <property type="evidence" value="ECO:0007669"/>
    <property type="project" value="UniProtKB-EC"/>
</dbReference>
<comment type="catalytic activity">
    <reaction evidence="2">
        <text>D-threo-isocitrate = glyoxylate + succinate</text>
        <dbReference type="Rhea" id="RHEA:13245"/>
        <dbReference type="ChEBI" id="CHEBI:15562"/>
        <dbReference type="ChEBI" id="CHEBI:30031"/>
        <dbReference type="ChEBI" id="CHEBI:36655"/>
        <dbReference type="EC" id="4.1.3.1"/>
    </reaction>
</comment>
<dbReference type="PANTHER" id="PTHR21631:SF3">
    <property type="entry name" value="BIFUNCTIONAL GLYOXYLATE CYCLE PROTEIN"/>
    <property type="match status" value="1"/>
</dbReference>
<evidence type="ECO:0000313" key="6">
    <source>
        <dbReference type="Proteomes" id="UP000287188"/>
    </source>
</evidence>
<dbReference type="SUPFAM" id="SSF51621">
    <property type="entry name" value="Phosphoenolpyruvate/pyruvate domain"/>
    <property type="match status" value="1"/>
</dbReference>
<dbReference type="GO" id="GO:0019752">
    <property type="term" value="P:carboxylic acid metabolic process"/>
    <property type="evidence" value="ECO:0007669"/>
    <property type="project" value="InterPro"/>
</dbReference>
<evidence type="ECO:0000256" key="4">
    <source>
        <dbReference type="ARBA" id="ARBA00031921"/>
    </source>
</evidence>
<dbReference type="InterPro" id="IPR006254">
    <property type="entry name" value="Isocitrate_lyase"/>
</dbReference>
<keyword evidence="6" id="KW-1185">Reference proteome</keyword>
<dbReference type="PANTHER" id="PTHR21631">
    <property type="entry name" value="ISOCITRATE LYASE/MALATE SYNTHASE"/>
    <property type="match status" value="1"/>
</dbReference>
<dbReference type="Pfam" id="PF00463">
    <property type="entry name" value="ICL"/>
    <property type="match status" value="1"/>
</dbReference>
<evidence type="ECO:0000256" key="1">
    <source>
        <dbReference type="ARBA" id="ARBA00023239"/>
    </source>
</evidence>
<dbReference type="AlphaFoldDB" id="A0A402AQB8"/>
<keyword evidence="1" id="KW-0456">Lyase</keyword>
<dbReference type="EMBL" id="BIFS01000001">
    <property type="protein sequence ID" value="GCE21306.1"/>
    <property type="molecule type" value="Genomic_DNA"/>
</dbReference>
<protein>
    <recommendedName>
        <fullName evidence="3">Isocitrase</fullName>
    </recommendedName>
    <alternativeName>
        <fullName evidence="4">Isocitratase</fullName>
    </alternativeName>
</protein>
<evidence type="ECO:0000313" key="5">
    <source>
        <dbReference type="EMBL" id="GCE21306.1"/>
    </source>
</evidence>
<sequence length="90" mass="9962">MGYKFQFITLAGFHALNYSMFKLAREYAEQGMSAYSSLQQAEFGLEQYGYSATKHQREVGTGYFDEVTQVIAAGQSSTTAMAGSTEEAQF</sequence>
<name>A0A402AQB8_9CHLR</name>
<comment type="caution">
    <text evidence="5">The sequence shown here is derived from an EMBL/GenBank/DDBJ whole genome shotgun (WGS) entry which is preliminary data.</text>
</comment>
<evidence type="ECO:0000256" key="3">
    <source>
        <dbReference type="ARBA" id="ARBA00031022"/>
    </source>
</evidence>
<evidence type="ECO:0000256" key="2">
    <source>
        <dbReference type="ARBA" id="ARBA00023531"/>
    </source>
</evidence>
<dbReference type="Proteomes" id="UP000287188">
    <property type="component" value="Unassembled WGS sequence"/>
</dbReference>
<reference evidence="6" key="1">
    <citation type="submission" date="2018-12" db="EMBL/GenBank/DDBJ databases">
        <title>Tengunoibacter tsumagoiensis gen. nov., sp. nov., Dictyobacter kobayashii sp. nov., D. alpinus sp. nov., and D. joshuensis sp. nov. and description of Dictyobacteraceae fam. nov. within the order Ktedonobacterales isolated from Tengu-no-mugimeshi.</title>
        <authorList>
            <person name="Wang C.M."/>
            <person name="Zheng Y."/>
            <person name="Sakai Y."/>
            <person name="Toyoda A."/>
            <person name="Minakuchi Y."/>
            <person name="Abe K."/>
            <person name="Yokota A."/>
            <person name="Yabe S."/>
        </authorList>
    </citation>
    <scope>NUCLEOTIDE SEQUENCE [LARGE SCALE GENOMIC DNA]</scope>
    <source>
        <strain evidence="6">Uno11</strain>
    </source>
</reference>
<dbReference type="InterPro" id="IPR040442">
    <property type="entry name" value="Pyrv_kinase-like_dom_sf"/>
</dbReference>
<accession>A0A402AQB8</accession>
<dbReference type="InterPro" id="IPR015813">
    <property type="entry name" value="Pyrv/PenolPyrv_kinase-like_dom"/>
</dbReference>
<proteinExistence type="predicted"/>
<dbReference type="Gene3D" id="3.20.20.60">
    <property type="entry name" value="Phosphoenolpyruvate-binding domains"/>
    <property type="match status" value="1"/>
</dbReference>
<gene>
    <name evidence="5" type="ORF">KDK_51060</name>
</gene>